<accession>A0A8X7CNJ8</accession>
<dbReference type="EMBL" id="BMAV01023589">
    <property type="protein sequence ID" value="GFY79474.1"/>
    <property type="molecule type" value="Genomic_DNA"/>
</dbReference>
<keyword evidence="2" id="KW-1185">Reference proteome</keyword>
<dbReference type="Proteomes" id="UP000886998">
    <property type="component" value="Unassembled WGS sequence"/>
</dbReference>
<dbReference type="AlphaFoldDB" id="A0A8X7CNJ8"/>
<organism evidence="1 2">
    <name type="scientific">Trichonephila inaurata madagascariensis</name>
    <dbReference type="NCBI Taxonomy" id="2747483"/>
    <lineage>
        <taxon>Eukaryota</taxon>
        <taxon>Metazoa</taxon>
        <taxon>Ecdysozoa</taxon>
        <taxon>Arthropoda</taxon>
        <taxon>Chelicerata</taxon>
        <taxon>Arachnida</taxon>
        <taxon>Araneae</taxon>
        <taxon>Araneomorphae</taxon>
        <taxon>Entelegynae</taxon>
        <taxon>Araneoidea</taxon>
        <taxon>Nephilidae</taxon>
        <taxon>Trichonephila</taxon>
        <taxon>Trichonephila inaurata</taxon>
    </lineage>
</organism>
<comment type="caution">
    <text evidence="1">The sequence shown here is derived from an EMBL/GenBank/DDBJ whole genome shotgun (WGS) entry which is preliminary data.</text>
</comment>
<evidence type="ECO:0000313" key="2">
    <source>
        <dbReference type="Proteomes" id="UP000886998"/>
    </source>
</evidence>
<sequence length="66" mass="7654">MLFTLTGMSWRANVITVLITNVKTALRQLMFRLTTHYRDQWSSTYGPRTTGERWTSNMEPVISSSI</sequence>
<evidence type="ECO:0000313" key="1">
    <source>
        <dbReference type="EMBL" id="GFY79474.1"/>
    </source>
</evidence>
<protein>
    <submittedName>
        <fullName evidence="1">Uncharacterized protein</fullName>
    </submittedName>
</protein>
<name>A0A8X7CNJ8_9ARAC</name>
<reference evidence="1" key="1">
    <citation type="submission" date="2020-08" db="EMBL/GenBank/DDBJ databases">
        <title>Multicomponent nature underlies the extraordinary mechanical properties of spider dragline silk.</title>
        <authorList>
            <person name="Kono N."/>
            <person name="Nakamura H."/>
            <person name="Mori M."/>
            <person name="Yoshida Y."/>
            <person name="Ohtoshi R."/>
            <person name="Malay A.D."/>
            <person name="Moran D.A.P."/>
            <person name="Tomita M."/>
            <person name="Numata K."/>
            <person name="Arakawa K."/>
        </authorList>
    </citation>
    <scope>NUCLEOTIDE SEQUENCE</scope>
</reference>
<proteinExistence type="predicted"/>
<gene>
    <name evidence="1" type="ORF">TNIN_402471</name>
</gene>